<proteinExistence type="predicted"/>
<name>A0A1M7TF31_9RHOB</name>
<evidence type="ECO:0000313" key="3">
    <source>
        <dbReference type="Proteomes" id="UP000184066"/>
    </source>
</evidence>
<protein>
    <submittedName>
        <fullName evidence="2">Pimeloyl-ACP methyl ester carboxylesterase</fullName>
    </submittedName>
</protein>
<dbReference type="Proteomes" id="UP000184066">
    <property type="component" value="Unassembled WGS sequence"/>
</dbReference>
<gene>
    <name evidence="2" type="ORF">SAMN05216200_10654</name>
</gene>
<dbReference type="InterPro" id="IPR000073">
    <property type="entry name" value="AB_hydrolase_1"/>
</dbReference>
<evidence type="ECO:0000313" key="2">
    <source>
        <dbReference type="EMBL" id="SHN69315.1"/>
    </source>
</evidence>
<keyword evidence="3" id="KW-1185">Reference proteome</keyword>
<dbReference type="STRING" id="1189325.SAMN04488119_106148"/>
<reference evidence="2 3" key="1">
    <citation type="submission" date="2016-12" db="EMBL/GenBank/DDBJ databases">
        <authorList>
            <person name="Song W.-J."/>
            <person name="Kurnit D.M."/>
        </authorList>
    </citation>
    <scope>NUCLEOTIDE SEQUENCE [LARGE SCALE GENOMIC DNA]</scope>
    <source>
        <strain evidence="2 3">CGMCC 1.10808</strain>
    </source>
</reference>
<dbReference type="AlphaFoldDB" id="A0A1M7TF31"/>
<feature type="domain" description="AB hydrolase-1" evidence="1">
    <location>
        <begin position="25"/>
        <end position="270"/>
    </location>
</feature>
<dbReference type="InterPro" id="IPR050228">
    <property type="entry name" value="Carboxylesterase_BioH"/>
</dbReference>
<dbReference type="RefSeq" id="WP_072747494.1">
    <property type="nucleotide sequence ID" value="NZ_FOHL01000006.1"/>
</dbReference>
<dbReference type="InterPro" id="IPR029058">
    <property type="entry name" value="AB_hydrolase_fold"/>
</dbReference>
<dbReference type="PANTHER" id="PTHR43194:SF2">
    <property type="entry name" value="PEROXISOMAL MEMBRANE PROTEIN LPX1"/>
    <property type="match status" value="1"/>
</dbReference>
<organism evidence="2 3">
    <name type="scientific">Oceanicella actignis</name>
    <dbReference type="NCBI Taxonomy" id="1189325"/>
    <lineage>
        <taxon>Bacteria</taxon>
        <taxon>Pseudomonadati</taxon>
        <taxon>Pseudomonadota</taxon>
        <taxon>Alphaproteobacteria</taxon>
        <taxon>Rhodobacterales</taxon>
        <taxon>Paracoccaceae</taxon>
        <taxon>Oceanicella</taxon>
    </lineage>
</organism>
<dbReference type="PANTHER" id="PTHR43194">
    <property type="entry name" value="HYDROLASE ALPHA/BETA FOLD FAMILY"/>
    <property type="match status" value="1"/>
</dbReference>
<dbReference type="OrthoDB" id="9791366at2"/>
<sequence>MSAEPRFFAAPDGRRLAYWDEGDGPPVLCLAGLSRNRRDFEPLRDALVGRWRVIRLDSRGRGLSERARDPLAEYAPAVEAADALALLDHLGLEGAAVVGTSRGGILGMTMAALRPGSVRALVLNDIGIEVRINGLRRIMGYLGLPPDHASFEEAARAIAEAEAARFPGVPLARWERHARAIFDDEGGRPVLSYDPRLRDATAAALAAVEGDSLSLEPLFAALEGVPLLTIRGENSDILDADALARMAALRPDMAHVTIADRGHAPFLDEPEAIAAIESLLARAR</sequence>
<dbReference type="Pfam" id="PF00561">
    <property type="entry name" value="Abhydrolase_1"/>
    <property type="match status" value="1"/>
</dbReference>
<dbReference type="Gene3D" id="3.40.50.1820">
    <property type="entry name" value="alpha/beta hydrolase"/>
    <property type="match status" value="1"/>
</dbReference>
<dbReference type="EMBL" id="FRDL01000006">
    <property type="protein sequence ID" value="SHN69315.1"/>
    <property type="molecule type" value="Genomic_DNA"/>
</dbReference>
<dbReference type="SUPFAM" id="SSF53474">
    <property type="entry name" value="alpha/beta-Hydrolases"/>
    <property type="match status" value="1"/>
</dbReference>
<accession>A0A1M7TF31</accession>
<evidence type="ECO:0000259" key="1">
    <source>
        <dbReference type="Pfam" id="PF00561"/>
    </source>
</evidence>